<evidence type="ECO:0008006" key="2">
    <source>
        <dbReference type="Google" id="ProtNLM"/>
    </source>
</evidence>
<dbReference type="EMBL" id="LAZR01058180">
    <property type="protein sequence ID" value="KKK70461.1"/>
    <property type="molecule type" value="Genomic_DNA"/>
</dbReference>
<evidence type="ECO:0000313" key="1">
    <source>
        <dbReference type="EMBL" id="KKK70461.1"/>
    </source>
</evidence>
<protein>
    <recommendedName>
        <fullName evidence="2">Peptidase M15A C-terminal domain-containing protein</fullName>
    </recommendedName>
</protein>
<name>A0A0F9AE35_9ZZZZ</name>
<organism evidence="1">
    <name type="scientific">marine sediment metagenome</name>
    <dbReference type="NCBI Taxonomy" id="412755"/>
    <lineage>
        <taxon>unclassified sequences</taxon>
        <taxon>metagenomes</taxon>
        <taxon>ecological metagenomes</taxon>
    </lineage>
</organism>
<comment type="caution">
    <text evidence="1">The sequence shown here is derived from an EMBL/GenBank/DDBJ whole genome shotgun (WGS) entry which is preliminary data.</text>
</comment>
<sequence>MALRVKEHVSIRGLQPQMFHAWNVAGEVYDEVSNADCILTAGVDGKHGHGSLHYVGLAIDLRIRNLLAGWELTPELTEVAEAIQIKLQNRLGFEYDVVLESNHFHIEFQPKEPIE</sequence>
<accession>A0A0F9AE35</accession>
<gene>
    <name evidence="1" type="ORF">LCGC14_2923750</name>
</gene>
<proteinExistence type="predicted"/>
<reference evidence="1" key="1">
    <citation type="journal article" date="2015" name="Nature">
        <title>Complex archaea that bridge the gap between prokaryotes and eukaryotes.</title>
        <authorList>
            <person name="Spang A."/>
            <person name="Saw J.H."/>
            <person name="Jorgensen S.L."/>
            <person name="Zaremba-Niedzwiedzka K."/>
            <person name="Martijn J."/>
            <person name="Lind A.E."/>
            <person name="van Eijk R."/>
            <person name="Schleper C."/>
            <person name="Guy L."/>
            <person name="Ettema T.J."/>
        </authorList>
    </citation>
    <scope>NUCLEOTIDE SEQUENCE</scope>
</reference>
<dbReference type="AlphaFoldDB" id="A0A0F9AE35"/>